<name>A0A8J6CCB9_DIALT</name>
<dbReference type="AlphaFoldDB" id="A0A8J6CCB9"/>
<dbReference type="Proteomes" id="UP000751190">
    <property type="component" value="Unassembled WGS sequence"/>
</dbReference>
<dbReference type="OrthoDB" id="46634at2759"/>
<keyword evidence="2" id="KW-1133">Transmembrane helix</keyword>
<gene>
    <name evidence="3" type="ORF">KFE25_005506</name>
</gene>
<evidence type="ECO:0000313" key="3">
    <source>
        <dbReference type="EMBL" id="KAG8465936.1"/>
    </source>
</evidence>
<feature type="compositionally biased region" description="Polar residues" evidence="1">
    <location>
        <begin position="587"/>
        <end position="596"/>
    </location>
</feature>
<dbReference type="EMBL" id="JAGTXO010000009">
    <property type="protein sequence ID" value="KAG8465936.1"/>
    <property type="molecule type" value="Genomic_DNA"/>
</dbReference>
<accession>A0A8J6CCB9</accession>
<keyword evidence="2" id="KW-0812">Transmembrane</keyword>
<comment type="caution">
    <text evidence="3">The sequence shown here is derived from an EMBL/GenBank/DDBJ whole genome shotgun (WGS) entry which is preliminary data.</text>
</comment>
<feature type="region of interest" description="Disordered" evidence="1">
    <location>
        <begin position="573"/>
        <end position="596"/>
    </location>
</feature>
<sequence>MIVPWRKHTPALVHDEELALARKIAEEAKSEEDHTRRHRIYARPSRLHAWGEVQTPRHAQPHDILMDLIMVTACFQIGHFLAHNLADLVGVFGLCAFGATAITVYSDLLAYRSRFESASLYHTMIDSLQALFFAAAAHNIVADRDVFESRHLHGFIFSTVASRLVAAARLLEVALLAESDDRGNARASARDMLARTLVETVLVGLTLTRPTVGVLFYTLLGTAALQFAWSVGPSVVGRSIPAEKRVPVHVEFTIARTGELVMLALGETVLSLVLSISHEDALLMSSHARHNESDEVWVMYDEPPRPHAPRRHGGEPPPARRLLAAPPVWKQLAPSRALSFVSAFVLISAVVYMYHHVNPMHRHRHATRRSLTRGIVWSYSHWLLVIAIISLATAIKELFRLSSERVPDGTAVLLLLSLGVCLLVLNVQLALHPGWAAYAGAKVGRVRRVGLFAVRALLCVALVALAHLIVASNGAVWLSGFVWLVTAGGVALASAFLLAAEKSGGESDRALWAHADALLAGRAPPVEEPRQVSTEVDGKARRRSLAYTFGNPSSRDSPGIDGHAAAKGCVPCGPKRSKPAAEWDGSLSAQQWQRLG</sequence>
<keyword evidence="2" id="KW-0472">Membrane</keyword>
<feature type="transmembrane region" description="Helical" evidence="2">
    <location>
        <begin position="120"/>
        <end position="140"/>
    </location>
</feature>
<feature type="transmembrane region" description="Helical" evidence="2">
    <location>
        <begin position="476"/>
        <end position="499"/>
    </location>
</feature>
<protein>
    <submittedName>
        <fullName evidence="3">Uncharacterized protein</fullName>
    </submittedName>
</protein>
<feature type="transmembrane region" description="Helical" evidence="2">
    <location>
        <begin position="411"/>
        <end position="431"/>
    </location>
</feature>
<proteinExistence type="predicted"/>
<dbReference type="PANTHER" id="PTHR36840:SF1">
    <property type="entry name" value="BLL5714 PROTEIN"/>
    <property type="match status" value="1"/>
</dbReference>
<feature type="transmembrane region" description="Helical" evidence="2">
    <location>
        <begin position="452"/>
        <end position="470"/>
    </location>
</feature>
<dbReference type="Pfam" id="PF06772">
    <property type="entry name" value="LtrA"/>
    <property type="match status" value="1"/>
</dbReference>
<feature type="transmembrane region" description="Helical" evidence="2">
    <location>
        <begin position="337"/>
        <end position="355"/>
    </location>
</feature>
<keyword evidence="4" id="KW-1185">Reference proteome</keyword>
<evidence type="ECO:0000256" key="1">
    <source>
        <dbReference type="SAM" id="MobiDB-lite"/>
    </source>
</evidence>
<evidence type="ECO:0000256" key="2">
    <source>
        <dbReference type="SAM" id="Phobius"/>
    </source>
</evidence>
<organism evidence="3 4">
    <name type="scientific">Diacronema lutheri</name>
    <name type="common">Unicellular marine alga</name>
    <name type="synonym">Monochrysis lutheri</name>
    <dbReference type="NCBI Taxonomy" id="2081491"/>
    <lineage>
        <taxon>Eukaryota</taxon>
        <taxon>Haptista</taxon>
        <taxon>Haptophyta</taxon>
        <taxon>Pavlovophyceae</taxon>
        <taxon>Pavlovales</taxon>
        <taxon>Pavlovaceae</taxon>
        <taxon>Diacronema</taxon>
    </lineage>
</organism>
<reference evidence="3" key="1">
    <citation type="submission" date="2021-05" db="EMBL/GenBank/DDBJ databases">
        <title>The genome of the haptophyte Pavlova lutheri (Diacronema luteri, Pavlovales) - a model for lipid biosynthesis in eukaryotic algae.</title>
        <authorList>
            <person name="Hulatt C.J."/>
            <person name="Posewitz M.C."/>
        </authorList>
    </citation>
    <scope>NUCLEOTIDE SEQUENCE</scope>
    <source>
        <strain evidence="3">NIVA-4/92</strain>
    </source>
</reference>
<dbReference type="PANTHER" id="PTHR36840">
    <property type="entry name" value="BLL5714 PROTEIN"/>
    <property type="match status" value="1"/>
</dbReference>
<evidence type="ECO:0000313" key="4">
    <source>
        <dbReference type="Proteomes" id="UP000751190"/>
    </source>
</evidence>
<feature type="transmembrane region" description="Helical" evidence="2">
    <location>
        <begin position="88"/>
        <end position="108"/>
    </location>
</feature>
<feature type="transmembrane region" description="Helical" evidence="2">
    <location>
        <begin position="376"/>
        <end position="399"/>
    </location>
</feature>
<dbReference type="InterPro" id="IPR010640">
    <property type="entry name" value="Low_temperature_requirement_A"/>
</dbReference>